<feature type="domain" description="SH3" evidence="18">
    <location>
        <begin position="1783"/>
        <end position="1841"/>
    </location>
</feature>
<feature type="compositionally biased region" description="Low complexity" evidence="17">
    <location>
        <begin position="1741"/>
        <end position="1768"/>
    </location>
</feature>
<dbReference type="InterPro" id="IPR035535">
    <property type="entry name" value="Fungal_myosin-I_SH3"/>
</dbReference>
<evidence type="ECO:0000256" key="6">
    <source>
        <dbReference type="ARBA" id="ARBA00022737"/>
    </source>
</evidence>
<evidence type="ECO:0000256" key="15">
    <source>
        <dbReference type="PROSITE-ProRule" id="PRU00192"/>
    </source>
</evidence>
<dbReference type="SUPFAM" id="SSF50044">
    <property type="entry name" value="SH3-domain"/>
    <property type="match status" value="1"/>
</dbReference>
<dbReference type="GO" id="GO:0030479">
    <property type="term" value="C:actin cortical patch"/>
    <property type="evidence" value="ECO:0007669"/>
    <property type="project" value="UniProtKB-SubCell"/>
</dbReference>
<keyword evidence="8" id="KW-0378">Hydrolase</keyword>
<evidence type="ECO:0000256" key="2">
    <source>
        <dbReference type="ARBA" id="ARBA00008314"/>
    </source>
</evidence>
<keyword evidence="7 16" id="KW-0547">Nucleotide-binding</keyword>
<reference evidence="21 22" key="1">
    <citation type="journal article" date="2024" name="J Genomics">
        <title>Draft genome sequencing and assembly of Favolaschia claudopus CIRM-BRFM 2984 isolated from oak limbs.</title>
        <authorList>
            <person name="Navarro D."/>
            <person name="Drula E."/>
            <person name="Chaduli D."/>
            <person name="Cazenave R."/>
            <person name="Ahrendt S."/>
            <person name="Wang J."/>
            <person name="Lipzen A."/>
            <person name="Daum C."/>
            <person name="Barry K."/>
            <person name="Grigoriev I.V."/>
            <person name="Favel A."/>
            <person name="Rosso M.N."/>
            <person name="Martin F."/>
        </authorList>
    </citation>
    <scope>NUCLEOTIDE SEQUENCE [LARGE SCALE GENOMIC DNA]</scope>
    <source>
        <strain evidence="21 22">CIRM-BRFM 2984</strain>
    </source>
</reference>
<evidence type="ECO:0000256" key="5">
    <source>
        <dbReference type="ARBA" id="ARBA00022553"/>
    </source>
</evidence>
<evidence type="ECO:0000256" key="3">
    <source>
        <dbReference type="ARBA" id="ARBA00022443"/>
    </source>
</evidence>
<feature type="region of interest" description="Disordered" evidence="17">
    <location>
        <begin position="701"/>
        <end position="745"/>
    </location>
</feature>
<dbReference type="EMBL" id="JAWWNJ010000073">
    <property type="protein sequence ID" value="KAK7007034.1"/>
    <property type="molecule type" value="Genomic_DNA"/>
</dbReference>
<feature type="compositionally biased region" description="Pro residues" evidence="17">
    <location>
        <begin position="1769"/>
        <end position="1779"/>
    </location>
</feature>
<feature type="region of interest" description="Actin-binding" evidence="16">
    <location>
        <begin position="1305"/>
        <end position="1327"/>
    </location>
</feature>
<dbReference type="GO" id="GO:0005886">
    <property type="term" value="C:plasma membrane"/>
    <property type="evidence" value="ECO:0007669"/>
    <property type="project" value="TreeGrafter"/>
</dbReference>
<dbReference type="PRINTS" id="PR00193">
    <property type="entry name" value="MYOSINHEAVY"/>
</dbReference>
<feature type="compositionally biased region" description="Low complexity" evidence="17">
    <location>
        <begin position="1715"/>
        <end position="1724"/>
    </location>
</feature>
<feature type="domain" description="Myosin motor" evidence="19">
    <location>
        <begin position="753"/>
        <end position="1432"/>
    </location>
</feature>
<dbReference type="Gene3D" id="2.30.30.40">
    <property type="entry name" value="SH3 Domains"/>
    <property type="match status" value="1"/>
</dbReference>
<keyword evidence="6" id="KW-0677">Repeat</keyword>
<evidence type="ECO:0000256" key="12">
    <source>
        <dbReference type="ARBA" id="ARBA00023203"/>
    </source>
</evidence>
<dbReference type="InterPro" id="IPR024660">
    <property type="entry name" value="UCS_central_dom"/>
</dbReference>
<dbReference type="FunFam" id="1.20.120.720:FF:000015">
    <property type="entry name" value="Myosin I"/>
    <property type="match status" value="1"/>
</dbReference>
<feature type="compositionally biased region" description="Low complexity" evidence="17">
    <location>
        <begin position="707"/>
        <end position="729"/>
    </location>
</feature>
<dbReference type="InterPro" id="IPR036028">
    <property type="entry name" value="SH3-like_dom_sf"/>
</dbReference>
<keyword evidence="11 16" id="KW-0505">Motor protein</keyword>
<keyword evidence="12 16" id="KW-0009">Actin-binding</keyword>
<dbReference type="PANTHER" id="PTHR13140">
    <property type="entry name" value="MYOSIN"/>
    <property type="match status" value="1"/>
</dbReference>
<keyword evidence="9 16" id="KW-0067">ATP-binding</keyword>
<dbReference type="GO" id="GO:0007015">
    <property type="term" value="P:actin filament organization"/>
    <property type="evidence" value="ECO:0007669"/>
    <property type="project" value="TreeGrafter"/>
</dbReference>
<dbReference type="InterPro" id="IPR027417">
    <property type="entry name" value="P-loop_NTPase"/>
</dbReference>
<evidence type="ECO:0000256" key="8">
    <source>
        <dbReference type="ARBA" id="ARBA00022801"/>
    </source>
</evidence>
<organism evidence="21 22">
    <name type="scientific">Favolaschia claudopus</name>
    <dbReference type="NCBI Taxonomy" id="2862362"/>
    <lineage>
        <taxon>Eukaryota</taxon>
        <taxon>Fungi</taxon>
        <taxon>Dikarya</taxon>
        <taxon>Basidiomycota</taxon>
        <taxon>Agaricomycotina</taxon>
        <taxon>Agaricomycetes</taxon>
        <taxon>Agaricomycetidae</taxon>
        <taxon>Agaricales</taxon>
        <taxon>Marasmiineae</taxon>
        <taxon>Mycenaceae</taxon>
        <taxon>Favolaschia</taxon>
    </lineage>
</organism>
<dbReference type="Pfam" id="PF06017">
    <property type="entry name" value="Myosin_TH1"/>
    <property type="match status" value="1"/>
</dbReference>
<dbReference type="SMART" id="SM00242">
    <property type="entry name" value="MYSc"/>
    <property type="match status" value="1"/>
</dbReference>
<dbReference type="GO" id="GO:0005524">
    <property type="term" value="F:ATP binding"/>
    <property type="evidence" value="ECO:0007669"/>
    <property type="project" value="UniProtKB-UniRule"/>
</dbReference>
<dbReference type="SUPFAM" id="SSF52540">
    <property type="entry name" value="P-loop containing nucleoside triphosphate hydrolases"/>
    <property type="match status" value="1"/>
</dbReference>
<gene>
    <name evidence="21" type="ORF">R3P38DRAFT_2793458</name>
</gene>
<feature type="compositionally biased region" description="Low complexity" evidence="17">
    <location>
        <begin position="1897"/>
        <end position="1917"/>
    </location>
</feature>
<evidence type="ECO:0000256" key="11">
    <source>
        <dbReference type="ARBA" id="ARBA00023175"/>
    </source>
</evidence>
<evidence type="ECO:0000256" key="17">
    <source>
        <dbReference type="SAM" id="MobiDB-lite"/>
    </source>
</evidence>
<dbReference type="Gene3D" id="1.20.5.4820">
    <property type="match status" value="1"/>
</dbReference>
<proteinExistence type="inferred from homology"/>
<sequence length="1988" mass="216616">MSTEDLDSLLQKTQQSPSTPLLPDELAYLITAFLPSQSAALRSKAYLVLSAFCQGVRNSSGVQGKQPDPATETLVQIFEPLVVSRLADSEELRLQEGISFLTALFQVDWQTAAPIFQQDGILEFMMDSVDLKPSADLSLLVAHLLSQACGHKPCRSIITSQTVEWLEVYARKQNDPSLRAATSIALVKLSRGRAGDTAETGVVENQTQDDELASVMKGLVIDGGDQSSIADAVEGLAYLSVDPTVKDTLSRDPIFLKRLFSLVPRRKTPNFNAEGPNTTLLYGILLIIGNLCAYRPRLTDEQAQIAKLKRMANTVPKTSPDTSASSALDDDENVKARNQRLVAAGVLDVFAGAIPGTESMGIRVTAGKALLNIVEDKENRGRALQSGVAKLLTLIIKHAMSTLSGDGPANKAKQEDKVILDSVYLEPIQALAKLSITSSPVQVFGPNDGAVYDAIRPLSLMLQHPAANLLQRFEALMALTNLSSHSAETAARVANADGLLRSVELLLLEEHTLVRRASMELICNLISGADDVFERYGGEENPSGTKSKLQILLAMADVPDLGTRLAASGALATLTDAPGACQGLISLQSERHRVLPILVQLIDPSSAPEIGEDELLESDPGLIHRGVVCARNLLLGIKDEKTRKQIAKEAGEAGLVRGLMKVVRVTAEAHDDQFTFFLSLLDLHTLPNPWSALDCLGYERGTEPQQAPSKKAGKKVAAAPKKGGQAGKVAKARSSDSSLPHPHYREGFKKKQVGVTDMTLLSTISNESINENLQKRWTNAEIYTYIGQVLISVNPFRDLGIYTEETLQKYRGKNRLEVPPHVFSIAETSYYNMNAYHENQCVIISGESGAGKTEAAKRIMQYIAEVSGGQDSSIQEIKDMVLATNPLLESFGCAKTLRNNNSSRHGKYLEIMFNTHGEPVGAQITNYLLEKGRVVGQIENERDFHIFYQFTKGATDEQREMFGLQGPEAYVYTSQSNCLDVAGIDDIEDYRETIKAMQVIGLGPDEQTEIFRMLAIILWLGNVQFSEMDDGNSAIADSGVTDFVAYLMEVDAATVQKVLTSKVVETQRGGKRGSVYDVPLNPAQASSARDALSKAVYNNLFEWIVSRINVSMKTRSAHAQVIGILDIFGFEIFEDNSFEQLCINYVNEKLQQIFIELTLKTEQEEYVREQIKWTPIKYFNNKIVCDLIEERRPPGIFAALNDACATAHADPAAADNSFVQRSSALASNPHFESRGAQFLIRHYAGDVMYNISGMTDKNKDTLNKDLLDLIANSGNRFLQTLFPDRPDPNSKKRPPTAGDRIKASAGALVENLMKAQPSYIRTIKPNQNRSGSEYDTKAILHQIKYLGLQENIRVRRAGFAYRNTFEKMVERFYLLSPQTSYAGEYTWHGDAKSGCEQILKDTGIAKDEWQMGTTKAFIKNPETLFALETMRDRYWHNMAGRIQRAFRNYMRYKHECARRIQRFWKNNKEALVYAQVRDYGHQILAGRKERRRFSLLSYRRFMGDYLDVNGKSALGDELGQVCGIGNEQVTFSGRIQLLISKTGRSSKPSPRFIIVTQKAVHIVVTLVKDGRTQTTLERKIPLVTIKSIGMTNLRDDWMCLNANASEEGDPVFSCYFKTELAANLLTLTQASISLLIAPTITYSKKKDKKAEIKAIKDETVKKDDMYKSHAIHVQSGEPAASLSRPPAKRKPGVVRPITQGKLLRAGGPSDKPKAVSKPKPAARPLPGKSTTSAVGAPVIHAKPAAPKPTATTSAAAVRAPPAKPSAAAAPPPPPPPPPAAAKSSVPTYRAKFDFAGQEGEMTLTKDDQVELVEKDDNGWWLVRKDGVQGWAPNNYLEEVVVAAPAAPPPPARRPIPAKPAAASTARPAGADPSAKPVAVFPGMAAANGSSTPWKKTPTASSSSDSPASSRPGSSLAGKPPPPVAAKPKPAPPVATKPAPKVPGKPAIPTAPRPTPSGGASKPVGGLGGANMDLAAVMAKRAQQLQGNQ</sequence>
<dbReference type="InterPro" id="IPR011989">
    <property type="entry name" value="ARM-like"/>
</dbReference>
<dbReference type="Gene3D" id="3.40.850.10">
    <property type="entry name" value="Kinesin motor domain"/>
    <property type="match status" value="1"/>
</dbReference>
<comment type="similarity">
    <text evidence="2 16">Belongs to the TRAFAC class myosin-kinesin ATPase superfamily. Myosin family.</text>
</comment>
<keyword evidence="4" id="KW-0963">Cytoplasm</keyword>
<keyword evidence="22" id="KW-1185">Reference proteome</keyword>
<dbReference type="InterPro" id="IPR001609">
    <property type="entry name" value="Myosin_head_motor_dom-like"/>
</dbReference>
<dbReference type="GO" id="GO:0051286">
    <property type="term" value="C:cell tip"/>
    <property type="evidence" value="ECO:0007669"/>
    <property type="project" value="TreeGrafter"/>
</dbReference>
<accession>A0AAW0ADS6</accession>
<dbReference type="GO" id="GO:0000146">
    <property type="term" value="F:microfilament motor activity"/>
    <property type="evidence" value="ECO:0007669"/>
    <property type="project" value="TreeGrafter"/>
</dbReference>
<evidence type="ECO:0000256" key="10">
    <source>
        <dbReference type="ARBA" id="ARBA00023123"/>
    </source>
</evidence>
<comment type="subcellular location">
    <subcellularLocation>
        <location evidence="1">Cytoplasm</location>
        <location evidence="1">Cytoskeleton</location>
        <location evidence="1">Actin patch</location>
    </subcellularLocation>
</comment>
<dbReference type="InterPro" id="IPR016024">
    <property type="entry name" value="ARM-type_fold"/>
</dbReference>
<dbReference type="Gene3D" id="1.20.120.720">
    <property type="entry name" value="Myosin VI head, motor domain, U50 subdomain"/>
    <property type="match status" value="1"/>
</dbReference>
<dbReference type="PROSITE" id="PS50002">
    <property type="entry name" value="SH3"/>
    <property type="match status" value="1"/>
</dbReference>
<feature type="compositionally biased region" description="Pro residues" evidence="17">
    <location>
        <begin position="1845"/>
        <end position="1857"/>
    </location>
</feature>
<evidence type="ECO:0000259" key="19">
    <source>
        <dbReference type="PROSITE" id="PS51456"/>
    </source>
</evidence>
<feature type="binding site" evidence="16">
    <location>
        <begin position="846"/>
        <end position="853"/>
    </location>
    <ligand>
        <name>ATP</name>
        <dbReference type="ChEBI" id="CHEBI:30616"/>
    </ligand>
</feature>
<dbReference type="GO" id="GO:0051666">
    <property type="term" value="P:actin cortical patch localization"/>
    <property type="evidence" value="ECO:0007669"/>
    <property type="project" value="TreeGrafter"/>
</dbReference>
<dbReference type="PROSITE" id="PS51757">
    <property type="entry name" value="TH1"/>
    <property type="match status" value="1"/>
</dbReference>
<dbReference type="SUPFAM" id="SSF48371">
    <property type="entry name" value="ARM repeat"/>
    <property type="match status" value="1"/>
</dbReference>
<dbReference type="FunFam" id="1.20.5.4820:FF:000004">
    <property type="entry name" value="Myosin IE"/>
    <property type="match status" value="1"/>
</dbReference>
<dbReference type="InterPro" id="IPR001452">
    <property type="entry name" value="SH3_domain"/>
</dbReference>
<evidence type="ECO:0000313" key="21">
    <source>
        <dbReference type="EMBL" id="KAK7007034.1"/>
    </source>
</evidence>
<dbReference type="Pfam" id="PF07653">
    <property type="entry name" value="SH3_2"/>
    <property type="match status" value="1"/>
</dbReference>
<evidence type="ECO:0000256" key="9">
    <source>
        <dbReference type="ARBA" id="ARBA00022840"/>
    </source>
</evidence>
<evidence type="ECO:0000256" key="1">
    <source>
        <dbReference type="ARBA" id="ARBA00004134"/>
    </source>
</evidence>
<dbReference type="PANTHER" id="PTHR13140:SF837">
    <property type="entry name" value="MYOSIN-3-RELATED"/>
    <property type="match status" value="1"/>
</dbReference>
<dbReference type="FunFam" id="1.10.10.820:FF:000001">
    <property type="entry name" value="Myosin heavy chain"/>
    <property type="match status" value="1"/>
</dbReference>
<comment type="function">
    <text evidence="14">Type-I myosin implicated in the organization of the actin cytoskeleton. Required for proper actin cytoskeleton polarization. At the cell cortex, assembles in patch-like structures together with proteins from the actin-polymerizing machinery and promotes actin assembly. Functions as actin nucleation-promoting factor (NPF) for the Arp2/3 complex.</text>
</comment>
<name>A0AAW0ADS6_9AGAR</name>
<dbReference type="SMART" id="SM00326">
    <property type="entry name" value="SH3"/>
    <property type="match status" value="1"/>
</dbReference>
<evidence type="ECO:0000256" key="14">
    <source>
        <dbReference type="ARBA" id="ARBA00025586"/>
    </source>
</evidence>
<dbReference type="GO" id="GO:0006897">
    <property type="term" value="P:endocytosis"/>
    <property type="evidence" value="ECO:0007669"/>
    <property type="project" value="TreeGrafter"/>
</dbReference>
<dbReference type="PROSITE" id="PS51456">
    <property type="entry name" value="MYOSIN_MOTOR"/>
    <property type="match status" value="1"/>
</dbReference>
<protein>
    <submittedName>
        <fullName evidence="21">Microfilament motor</fullName>
    </submittedName>
</protein>
<evidence type="ECO:0000313" key="22">
    <source>
        <dbReference type="Proteomes" id="UP001362999"/>
    </source>
</evidence>
<evidence type="ECO:0000259" key="20">
    <source>
        <dbReference type="PROSITE" id="PS51757"/>
    </source>
</evidence>
<dbReference type="GO" id="GO:0051015">
    <property type="term" value="F:actin filament binding"/>
    <property type="evidence" value="ECO:0007669"/>
    <property type="project" value="TreeGrafter"/>
</dbReference>
<keyword evidence="3 15" id="KW-0728">SH3 domain</keyword>
<dbReference type="CDD" id="cd01378">
    <property type="entry name" value="MYSc_Myo1"/>
    <property type="match status" value="1"/>
</dbReference>
<evidence type="ECO:0000256" key="4">
    <source>
        <dbReference type="ARBA" id="ARBA00022490"/>
    </source>
</evidence>
<dbReference type="InterPro" id="IPR010926">
    <property type="entry name" value="Myosin_TH1"/>
</dbReference>
<dbReference type="Pfam" id="PF00063">
    <property type="entry name" value="Myosin_head"/>
    <property type="match status" value="1"/>
</dbReference>
<evidence type="ECO:0000259" key="18">
    <source>
        <dbReference type="PROSITE" id="PS50002"/>
    </source>
</evidence>
<feature type="region of interest" description="Disordered" evidence="17">
    <location>
        <begin position="1672"/>
        <end position="1788"/>
    </location>
</feature>
<evidence type="ECO:0000256" key="16">
    <source>
        <dbReference type="PROSITE-ProRule" id="PRU00782"/>
    </source>
</evidence>
<dbReference type="InterPro" id="IPR036961">
    <property type="entry name" value="Kinesin_motor_dom_sf"/>
</dbReference>
<dbReference type="CDD" id="cd11858">
    <property type="entry name" value="SH3_Myosin-I_fungi"/>
    <property type="match status" value="1"/>
</dbReference>
<dbReference type="GO" id="GO:0016787">
    <property type="term" value="F:hydrolase activity"/>
    <property type="evidence" value="ECO:0007669"/>
    <property type="project" value="UniProtKB-KW"/>
</dbReference>
<feature type="compositionally biased region" description="Low complexity" evidence="17">
    <location>
        <begin position="1858"/>
        <end position="1872"/>
    </location>
</feature>
<keyword evidence="10 16" id="KW-0518">Myosin</keyword>
<dbReference type="Pfam" id="PF11701">
    <property type="entry name" value="UNC45-central"/>
    <property type="match status" value="1"/>
</dbReference>
<keyword evidence="5" id="KW-0597">Phosphoprotein</keyword>
<dbReference type="GO" id="GO:0016459">
    <property type="term" value="C:myosin complex"/>
    <property type="evidence" value="ECO:0007669"/>
    <property type="project" value="UniProtKB-KW"/>
</dbReference>
<dbReference type="InterPro" id="IPR036072">
    <property type="entry name" value="MYSc_Myo1"/>
</dbReference>
<keyword evidence="13" id="KW-0206">Cytoskeleton</keyword>
<comment type="caution">
    <text evidence="21">The sequence shown here is derived from an EMBL/GenBank/DDBJ whole genome shotgun (WGS) entry which is preliminary data.</text>
</comment>
<feature type="domain" description="TH1" evidence="20">
    <location>
        <begin position="1490"/>
        <end position="1679"/>
    </location>
</feature>
<evidence type="ECO:0000256" key="13">
    <source>
        <dbReference type="ARBA" id="ARBA00023212"/>
    </source>
</evidence>
<dbReference type="Gene3D" id="1.20.58.530">
    <property type="match status" value="1"/>
</dbReference>
<feature type="region of interest" description="Disordered" evidence="17">
    <location>
        <begin position="1845"/>
        <end position="1969"/>
    </location>
</feature>
<dbReference type="Proteomes" id="UP001362999">
    <property type="component" value="Unassembled WGS sequence"/>
</dbReference>
<dbReference type="FunFam" id="1.20.58.530:FF:000007">
    <property type="entry name" value="Myosin IE"/>
    <property type="match status" value="1"/>
</dbReference>
<feature type="compositionally biased region" description="Pro residues" evidence="17">
    <location>
        <begin position="1918"/>
        <end position="1942"/>
    </location>
</feature>
<dbReference type="Gene3D" id="1.25.10.10">
    <property type="entry name" value="Leucine-rich Repeat Variant"/>
    <property type="match status" value="1"/>
</dbReference>
<dbReference type="Gene3D" id="1.10.10.820">
    <property type="match status" value="1"/>
</dbReference>
<evidence type="ECO:0000256" key="7">
    <source>
        <dbReference type="ARBA" id="ARBA00022741"/>
    </source>
</evidence>